<dbReference type="AlphaFoldDB" id="A0AAW3JPU0"/>
<keyword evidence="3" id="KW-0807">Transducer</keyword>
<evidence type="ECO:0000259" key="7">
    <source>
        <dbReference type="PROSITE" id="PS50885"/>
    </source>
</evidence>
<dbReference type="SMART" id="SM00283">
    <property type="entry name" value="MA"/>
    <property type="match status" value="1"/>
</dbReference>
<dbReference type="Pfam" id="PF00015">
    <property type="entry name" value="MCPsignal"/>
    <property type="match status" value="1"/>
</dbReference>
<dbReference type="GO" id="GO:0007165">
    <property type="term" value="P:signal transduction"/>
    <property type="evidence" value="ECO:0007669"/>
    <property type="project" value="UniProtKB-KW"/>
</dbReference>
<name>A0AAW3JPU0_9FIRM</name>
<dbReference type="InterPro" id="IPR003660">
    <property type="entry name" value="HAMP_dom"/>
</dbReference>
<accession>A0AAW3JPU0</accession>
<comment type="caution">
    <text evidence="8">The sequence shown here is derived from an EMBL/GenBank/DDBJ whole genome shotgun (WGS) entry which is preliminary data.</text>
</comment>
<evidence type="ECO:0000313" key="8">
    <source>
        <dbReference type="EMBL" id="KQC84848.1"/>
    </source>
</evidence>
<dbReference type="PANTHER" id="PTHR43531">
    <property type="entry name" value="PROTEIN ICFG"/>
    <property type="match status" value="1"/>
</dbReference>
<dbReference type="CDD" id="cd06225">
    <property type="entry name" value="HAMP"/>
    <property type="match status" value="1"/>
</dbReference>
<evidence type="ECO:0000256" key="5">
    <source>
        <dbReference type="SAM" id="Phobius"/>
    </source>
</evidence>
<gene>
    <name evidence="8" type="ORF">APZ18_08980</name>
</gene>
<dbReference type="PROSITE" id="PS50111">
    <property type="entry name" value="CHEMOTAXIS_TRANSDUC_2"/>
    <property type="match status" value="1"/>
</dbReference>
<dbReference type="Gene3D" id="1.10.287.950">
    <property type="entry name" value="Methyl-accepting chemotaxis protein"/>
    <property type="match status" value="1"/>
</dbReference>
<dbReference type="PANTHER" id="PTHR43531:SF11">
    <property type="entry name" value="METHYL-ACCEPTING CHEMOTAXIS PROTEIN 3"/>
    <property type="match status" value="1"/>
</dbReference>
<feature type="coiled-coil region" evidence="4">
    <location>
        <begin position="261"/>
        <end position="323"/>
    </location>
</feature>
<proteinExistence type="inferred from homology"/>
<keyword evidence="4" id="KW-0175">Coiled coil</keyword>
<feature type="domain" description="Methyl-accepting transducer" evidence="6">
    <location>
        <begin position="274"/>
        <end position="546"/>
    </location>
</feature>
<dbReference type="GO" id="GO:0004888">
    <property type="term" value="F:transmembrane signaling receptor activity"/>
    <property type="evidence" value="ECO:0007669"/>
    <property type="project" value="TreeGrafter"/>
</dbReference>
<feature type="transmembrane region" description="Helical" evidence="5">
    <location>
        <begin position="189"/>
        <end position="214"/>
    </location>
</feature>
<evidence type="ECO:0000259" key="6">
    <source>
        <dbReference type="PROSITE" id="PS50111"/>
    </source>
</evidence>
<keyword evidence="1" id="KW-0145">Chemotaxis</keyword>
<keyword evidence="9" id="KW-1185">Reference proteome</keyword>
<organism evidence="8 9">
    <name type="scientific">Butyribacter intestini</name>
    <dbReference type="NCBI Taxonomy" id="1703332"/>
    <lineage>
        <taxon>Bacteria</taxon>
        <taxon>Bacillati</taxon>
        <taxon>Bacillota</taxon>
        <taxon>Clostridia</taxon>
        <taxon>Lachnospirales</taxon>
        <taxon>Lachnospiraceae</taxon>
        <taxon>Butyribacter</taxon>
    </lineage>
</organism>
<dbReference type="InterPro" id="IPR051310">
    <property type="entry name" value="MCP_chemotaxis"/>
</dbReference>
<dbReference type="Proteomes" id="UP000050833">
    <property type="component" value="Unassembled WGS sequence"/>
</dbReference>
<sequence>MSMKFRSVRIYLVIPVLILGICSMVSLAMTGVSLRSVSNVSKNIAQKQINSVSCLDAVKSNVIEMQKEVMSYCLITQDSQRESVVKNITRLKNDTESYLKKLNTMLQSDELEKQLDTLEANYRTYEKKVDEIREIASTDAMTALEDANRTLGKYGTAVESMADKMIASNDKITKSQVRDFSAKSSQANLVITTAFIMVIIIIIAVVLCIELIVIKPLKKIDKELGVIIDEINQDRGDLTKRININRKDEIGKVATNINVFIEKLQTIMQKITSNSKQLDETVGNVVGKVNTANGSACDISAVMEELSATMEEVAATVKNIDENTAVANTKVDKMTVETGNVVDYSNEMNERAIKLQETAQANKDETTKMVGSIIEELKNAMKESKKVEKISQLTSDILSISSQTNLLALNASIEAARAGEAGKGFAVVADEIRELAESSRNTANNIQEINEMVISAVEGLISSSNKIVDYVDETILPDYDDFVSSGKQYNDDSTHIKNIMDEFTGLSNDMQKTIKSMVDAINGITKAVEESADGVTSAAMSVDSLVADMNDVNKEMDTNQNVSDKLRKETECFVKL</sequence>
<dbReference type="InterPro" id="IPR024478">
    <property type="entry name" value="HlyB_4HB_MCP"/>
</dbReference>
<keyword evidence="5" id="KW-0472">Membrane</keyword>
<protein>
    <recommendedName>
        <fullName evidence="10">Methyl-accepting chemotaxis protein</fullName>
    </recommendedName>
</protein>
<feature type="domain" description="HAMP" evidence="7">
    <location>
        <begin position="211"/>
        <end position="269"/>
    </location>
</feature>
<evidence type="ECO:0000313" key="9">
    <source>
        <dbReference type="Proteomes" id="UP000050833"/>
    </source>
</evidence>
<feature type="coiled-coil region" evidence="4">
    <location>
        <begin position="101"/>
        <end position="135"/>
    </location>
</feature>
<evidence type="ECO:0000256" key="2">
    <source>
        <dbReference type="ARBA" id="ARBA00029447"/>
    </source>
</evidence>
<evidence type="ECO:0000256" key="1">
    <source>
        <dbReference type="ARBA" id="ARBA00022500"/>
    </source>
</evidence>
<keyword evidence="5" id="KW-1133">Transmembrane helix</keyword>
<dbReference type="GO" id="GO:0006935">
    <property type="term" value="P:chemotaxis"/>
    <property type="evidence" value="ECO:0007669"/>
    <property type="project" value="UniProtKB-KW"/>
</dbReference>
<dbReference type="Pfam" id="PF00672">
    <property type="entry name" value="HAMP"/>
    <property type="match status" value="1"/>
</dbReference>
<evidence type="ECO:0000256" key="3">
    <source>
        <dbReference type="PROSITE-ProRule" id="PRU00284"/>
    </source>
</evidence>
<evidence type="ECO:0000256" key="4">
    <source>
        <dbReference type="SAM" id="Coils"/>
    </source>
</evidence>
<dbReference type="EMBL" id="LLKB01000005">
    <property type="protein sequence ID" value="KQC84848.1"/>
    <property type="molecule type" value="Genomic_DNA"/>
</dbReference>
<dbReference type="PROSITE" id="PS50885">
    <property type="entry name" value="HAMP"/>
    <property type="match status" value="1"/>
</dbReference>
<comment type="similarity">
    <text evidence="2">Belongs to the methyl-accepting chemotaxis (MCP) protein family.</text>
</comment>
<reference evidence="8 9" key="1">
    <citation type="submission" date="2015-10" db="EMBL/GenBank/DDBJ databases">
        <title>Butyribacter intestini gen. nov., sp. nov., a butyric acid-producing bacterium of the family Lachnospiraceae isolated from the human faeces.</title>
        <authorList>
            <person name="Zou Y."/>
            <person name="Xue W."/>
            <person name="Luo G."/>
            <person name="Lv M."/>
        </authorList>
    </citation>
    <scope>NUCLEOTIDE SEQUENCE [LARGE SCALE GENOMIC DNA]</scope>
    <source>
        <strain evidence="8 9">TF01-11</strain>
    </source>
</reference>
<dbReference type="SMART" id="SM00304">
    <property type="entry name" value="HAMP"/>
    <property type="match status" value="1"/>
</dbReference>
<keyword evidence="5" id="KW-0812">Transmembrane</keyword>
<dbReference type="InterPro" id="IPR004089">
    <property type="entry name" value="MCPsignal_dom"/>
</dbReference>
<dbReference type="RefSeq" id="WP_055944009.1">
    <property type="nucleotide sequence ID" value="NZ_JAQDCV010000002.1"/>
</dbReference>
<dbReference type="GO" id="GO:0005886">
    <property type="term" value="C:plasma membrane"/>
    <property type="evidence" value="ECO:0007669"/>
    <property type="project" value="TreeGrafter"/>
</dbReference>
<dbReference type="Pfam" id="PF12729">
    <property type="entry name" value="4HB_MCP_1"/>
    <property type="match status" value="1"/>
</dbReference>
<dbReference type="SUPFAM" id="SSF58104">
    <property type="entry name" value="Methyl-accepting chemotaxis protein (MCP) signaling domain"/>
    <property type="match status" value="1"/>
</dbReference>
<evidence type="ECO:0008006" key="10">
    <source>
        <dbReference type="Google" id="ProtNLM"/>
    </source>
</evidence>